<organism evidence="2 3">
    <name type="scientific">Entomortierella chlamydospora</name>
    <dbReference type="NCBI Taxonomy" id="101097"/>
    <lineage>
        <taxon>Eukaryota</taxon>
        <taxon>Fungi</taxon>
        <taxon>Fungi incertae sedis</taxon>
        <taxon>Mucoromycota</taxon>
        <taxon>Mortierellomycotina</taxon>
        <taxon>Mortierellomycetes</taxon>
        <taxon>Mortierellales</taxon>
        <taxon>Mortierellaceae</taxon>
        <taxon>Entomortierella</taxon>
    </lineage>
</organism>
<name>A0A9P6N1I1_9FUNG</name>
<evidence type="ECO:0000256" key="1">
    <source>
        <dbReference type="SAM" id="MobiDB-lite"/>
    </source>
</evidence>
<proteinExistence type="predicted"/>
<dbReference type="AlphaFoldDB" id="A0A9P6N1I1"/>
<reference evidence="2" key="1">
    <citation type="journal article" date="2020" name="Fungal Divers.">
        <title>Resolving the Mortierellaceae phylogeny through synthesis of multi-gene phylogenetics and phylogenomics.</title>
        <authorList>
            <person name="Vandepol N."/>
            <person name="Liber J."/>
            <person name="Desiro A."/>
            <person name="Na H."/>
            <person name="Kennedy M."/>
            <person name="Barry K."/>
            <person name="Grigoriev I.V."/>
            <person name="Miller A.N."/>
            <person name="O'Donnell K."/>
            <person name="Stajich J.E."/>
            <person name="Bonito G."/>
        </authorList>
    </citation>
    <scope>NUCLEOTIDE SEQUENCE</scope>
    <source>
        <strain evidence="2">NRRL 2769</strain>
    </source>
</reference>
<gene>
    <name evidence="2" type="ORF">BGZ80_003818</name>
</gene>
<protein>
    <submittedName>
        <fullName evidence="2">Uncharacterized protein</fullName>
    </submittedName>
</protein>
<evidence type="ECO:0000313" key="2">
    <source>
        <dbReference type="EMBL" id="KAG0020666.1"/>
    </source>
</evidence>
<dbReference type="EMBL" id="JAAAID010000203">
    <property type="protein sequence ID" value="KAG0020666.1"/>
    <property type="molecule type" value="Genomic_DNA"/>
</dbReference>
<accession>A0A9P6N1I1</accession>
<evidence type="ECO:0000313" key="3">
    <source>
        <dbReference type="Proteomes" id="UP000703661"/>
    </source>
</evidence>
<dbReference type="Proteomes" id="UP000703661">
    <property type="component" value="Unassembled WGS sequence"/>
</dbReference>
<keyword evidence="3" id="KW-1185">Reference proteome</keyword>
<sequence length="105" mass="11377">MANGTSVQLTVPSGSRIESGHPTTTAPAALWSCNPTDAQRYVREPGTPRNKLSFSAPQIGFGGQTVAHELTVLATDVAGSSLHFLPIVSHKGDRHPKYEWVYYKK</sequence>
<feature type="region of interest" description="Disordered" evidence="1">
    <location>
        <begin position="1"/>
        <end position="30"/>
    </location>
</feature>
<feature type="compositionally biased region" description="Polar residues" evidence="1">
    <location>
        <begin position="1"/>
        <end position="13"/>
    </location>
</feature>
<comment type="caution">
    <text evidence="2">The sequence shown here is derived from an EMBL/GenBank/DDBJ whole genome shotgun (WGS) entry which is preliminary data.</text>
</comment>